<evidence type="ECO:0000313" key="4">
    <source>
        <dbReference type="Proteomes" id="UP000195570"/>
    </source>
</evidence>
<feature type="compositionally biased region" description="Basic and acidic residues" evidence="1">
    <location>
        <begin position="250"/>
        <end position="259"/>
    </location>
</feature>
<evidence type="ECO:0000259" key="2">
    <source>
        <dbReference type="PROSITE" id="PS50053"/>
    </source>
</evidence>
<protein>
    <recommendedName>
        <fullName evidence="2">Ubiquitin-like domain-containing protein</fullName>
    </recommendedName>
</protein>
<feature type="compositionally biased region" description="Basic and acidic residues" evidence="1">
    <location>
        <begin position="190"/>
        <end position="222"/>
    </location>
</feature>
<evidence type="ECO:0000313" key="3">
    <source>
        <dbReference type="EMBL" id="SCU71139.1"/>
    </source>
</evidence>
<dbReference type="EMBL" id="CZPT02001577">
    <property type="protein sequence ID" value="SCU71139.1"/>
    <property type="molecule type" value="Genomic_DNA"/>
</dbReference>
<reference evidence="3" key="1">
    <citation type="submission" date="2016-09" db="EMBL/GenBank/DDBJ databases">
        <authorList>
            <person name="Hebert L."/>
            <person name="Moumen B."/>
        </authorList>
    </citation>
    <scope>NUCLEOTIDE SEQUENCE [LARGE SCALE GENOMIC DNA]</scope>
    <source>
        <strain evidence="3">OVI</strain>
    </source>
</reference>
<dbReference type="VEuPathDB" id="TriTrypDB:TEOVI_000271900"/>
<comment type="caution">
    <text evidence="3">The sequence shown here is derived from an EMBL/GenBank/DDBJ whole genome shotgun (WGS) entry which is preliminary data.</text>
</comment>
<accession>A0A1G4IG71</accession>
<proteinExistence type="predicted"/>
<dbReference type="Gene3D" id="3.10.20.90">
    <property type="entry name" value="Phosphatidylinositol 3-kinase Catalytic Subunit, Chain A, domain 1"/>
    <property type="match status" value="1"/>
</dbReference>
<gene>
    <name evidence="3" type="ORF">TEOVI_000271900</name>
</gene>
<dbReference type="SMR" id="A0A1G4IG71"/>
<dbReference type="RefSeq" id="XP_067081853.1">
    <property type="nucleotide sequence ID" value="XM_067225752.1"/>
</dbReference>
<sequence>MSVSSPLASSGEREQYGPQEQRQYGFVPVQMTNLVPVRVVSVHGDFFDMEIHQDAPLHIVQRAAEDCFKVRPELQLLTHNRKPINPNQSLRRNGCLLLKGDPFVKIVLDVKKGSRLNIVCQMAHCEPIPLACEAEDTIWDVKKKFCSSLEKSEVTPQRIRLLWRYWELNDKATVDYYHIPTNSKLTVMKKRDILGGQQTERRRAPSQRRRQDVQRRHERCDADTDDVAAWPKAPSVVPPYEKYRQASGREPLEGEDNRSKTPNANGSAQVVEGGADRDSHHPPIRAWPALPQEQFGRAVIPLYPIVPPLSGGSYYREPRAQTPDRRPAVVPVAEATQVVDFTEVQRLRMEVEELGRRMETCVTDRAEFSAMEESFRAAVTRVSELEASVGRVQNLLKRALHLM</sequence>
<dbReference type="Proteomes" id="UP000195570">
    <property type="component" value="Unassembled WGS sequence"/>
</dbReference>
<dbReference type="InterPro" id="IPR029071">
    <property type="entry name" value="Ubiquitin-like_domsf"/>
</dbReference>
<dbReference type="InterPro" id="IPR000626">
    <property type="entry name" value="Ubiquitin-like_dom"/>
</dbReference>
<feature type="domain" description="Ubiquitin-like" evidence="2">
    <location>
        <begin position="104"/>
        <end position="191"/>
    </location>
</feature>
<name>A0A1G4IG71_TRYEQ</name>
<dbReference type="CDD" id="cd17039">
    <property type="entry name" value="Ubl_ubiquitin_like"/>
    <property type="match status" value="1"/>
</dbReference>
<evidence type="ECO:0000256" key="1">
    <source>
        <dbReference type="SAM" id="MobiDB-lite"/>
    </source>
</evidence>
<dbReference type="AlphaFoldDB" id="A0A1G4IG71"/>
<keyword evidence="4" id="KW-1185">Reference proteome</keyword>
<dbReference type="PROSITE" id="PS50053">
    <property type="entry name" value="UBIQUITIN_2"/>
    <property type="match status" value="1"/>
</dbReference>
<dbReference type="GeneID" id="92376659"/>
<feature type="region of interest" description="Disordered" evidence="1">
    <location>
        <begin position="190"/>
        <end position="280"/>
    </location>
</feature>
<organism evidence="3 4">
    <name type="scientific">Trypanosoma equiperdum</name>
    <dbReference type="NCBI Taxonomy" id="5694"/>
    <lineage>
        <taxon>Eukaryota</taxon>
        <taxon>Discoba</taxon>
        <taxon>Euglenozoa</taxon>
        <taxon>Kinetoplastea</taxon>
        <taxon>Metakinetoplastina</taxon>
        <taxon>Trypanosomatida</taxon>
        <taxon>Trypanosomatidae</taxon>
        <taxon>Trypanosoma</taxon>
    </lineage>
</organism>
<dbReference type="SUPFAM" id="SSF54236">
    <property type="entry name" value="Ubiquitin-like"/>
    <property type="match status" value="1"/>
</dbReference>